<dbReference type="CDD" id="cd16104">
    <property type="entry name" value="Ubl_USP14_like"/>
    <property type="match status" value="1"/>
</dbReference>
<keyword evidence="5 7" id="KW-0378">Hydrolase</keyword>
<dbReference type="FunFam" id="3.90.70.10:FF:000032">
    <property type="entry name" value="Ubiquitin carboxyl-terminal hydrolase 14"/>
    <property type="match status" value="1"/>
</dbReference>
<dbReference type="GO" id="GO:0004843">
    <property type="term" value="F:cysteine-type deubiquitinase activity"/>
    <property type="evidence" value="ECO:0007669"/>
    <property type="project" value="UniProtKB-UniRule"/>
</dbReference>
<protein>
    <recommendedName>
        <fullName evidence="7">Ubiquitin carboxyl-terminal hydrolase</fullName>
        <ecNumber evidence="7">3.4.19.12</ecNumber>
    </recommendedName>
</protein>
<dbReference type="PROSITE" id="PS50235">
    <property type="entry name" value="USP_3"/>
    <property type="match status" value="1"/>
</dbReference>
<evidence type="ECO:0000256" key="1">
    <source>
        <dbReference type="ARBA" id="ARBA00000707"/>
    </source>
</evidence>
<comment type="caution">
    <text evidence="10">The sequence shown here is derived from an EMBL/GenBank/DDBJ whole genome shotgun (WGS) entry which is preliminary data.</text>
</comment>
<gene>
    <name evidence="10" type="ORF">Ocin01_00573</name>
</gene>
<evidence type="ECO:0000256" key="4">
    <source>
        <dbReference type="ARBA" id="ARBA00022786"/>
    </source>
</evidence>
<dbReference type="OrthoDB" id="333239at2759"/>
<keyword evidence="6 7" id="KW-0788">Thiol protease</keyword>
<evidence type="ECO:0000256" key="3">
    <source>
        <dbReference type="ARBA" id="ARBA00022670"/>
    </source>
</evidence>
<dbReference type="InterPro" id="IPR028889">
    <property type="entry name" value="USP"/>
</dbReference>
<dbReference type="InterPro" id="IPR038765">
    <property type="entry name" value="Papain-like_cys_pep_sf"/>
</dbReference>
<dbReference type="STRING" id="48709.A0A1D2NLL2"/>
<evidence type="ECO:0000256" key="5">
    <source>
        <dbReference type="ARBA" id="ARBA00022801"/>
    </source>
</evidence>
<dbReference type="PROSITE" id="PS00972">
    <property type="entry name" value="USP_1"/>
    <property type="match status" value="1"/>
</dbReference>
<evidence type="ECO:0000256" key="7">
    <source>
        <dbReference type="RuleBase" id="RU366025"/>
    </source>
</evidence>
<dbReference type="InterPro" id="IPR001394">
    <property type="entry name" value="Peptidase_C19_UCH"/>
</dbReference>
<dbReference type="CDD" id="cd02657">
    <property type="entry name" value="Peptidase_C19A"/>
    <property type="match status" value="1"/>
</dbReference>
<dbReference type="OMA" id="FKSDAEY"/>
<proteinExistence type="inferred from homology"/>
<sequence length="498" mass="55672">MASFTVSVKWNREMYKDIDCDTNETPEVFKAQLYALTGVLPERQKVMVKGKTLGTTWEGFPVVKGATLLMMGSKEESIPTGPAEKVKFMEDMNEAEIATAMDLPLGLQNLGNTCYMNATVQCLKTVPALTDSLKKFSGHVAAPDTQTSVTAALRDVYLTMDKGAALPPLILVQALHKAFPRFSERDNHGQLSQQDANECWTELVRTLQQKLPAEEATKYPSIIDQYMGGRFSVEMKCDEAEEESAAVSTESFLQLSCFIETDTRYMHSGLISKLTEKITKNSPTLSRDAVYTKSSKVDRLPAYLTVQMVRFYYKEKQGGGGGVNAKILKDVKFPMTLDVYDLCTKRLQEKLLPMREKFKEWEDEEAQKKSALKEKPKSSKGQDGDAKTKNFAPYRNLGSNNSGFYELQAVLTHKGRSSSSGHYVAWVKHSDDVWLMCDDDRVQTVTTEDVLKLSGGGDWHIAYVLLYGPRMLELAEGKTIPPVRCQVVEGESEPMTTE</sequence>
<keyword evidence="4 7" id="KW-0833">Ubl conjugation pathway</keyword>
<dbReference type="PANTHER" id="PTHR43982">
    <property type="entry name" value="UBIQUITIN CARBOXYL-TERMINAL HYDROLASE"/>
    <property type="match status" value="1"/>
</dbReference>
<evidence type="ECO:0000256" key="6">
    <source>
        <dbReference type="ARBA" id="ARBA00022807"/>
    </source>
</evidence>
<evidence type="ECO:0000313" key="10">
    <source>
        <dbReference type="EMBL" id="ODN06099.1"/>
    </source>
</evidence>
<organism evidence="10 11">
    <name type="scientific">Orchesella cincta</name>
    <name type="common">Springtail</name>
    <name type="synonym">Podura cincta</name>
    <dbReference type="NCBI Taxonomy" id="48709"/>
    <lineage>
        <taxon>Eukaryota</taxon>
        <taxon>Metazoa</taxon>
        <taxon>Ecdysozoa</taxon>
        <taxon>Arthropoda</taxon>
        <taxon>Hexapoda</taxon>
        <taxon>Collembola</taxon>
        <taxon>Entomobryomorpha</taxon>
        <taxon>Entomobryoidea</taxon>
        <taxon>Orchesellidae</taxon>
        <taxon>Orchesellinae</taxon>
        <taxon>Orchesella</taxon>
    </lineage>
</organism>
<evidence type="ECO:0000256" key="2">
    <source>
        <dbReference type="ARBA" id="ARBA00008739"/>
    </source>
</evidence>
<dbReference type="GO" id="GO:0061136">
    <property type="term" value="P:regulation of proteasomal protein catabolic process"/>
    <property type="evidence" value="ECO:0007669"/>
    <property type="project" value="TreeGrafter"/>
</dbReference>
<dbReference type="Gene3D" id="3.90.70.10">
    <property type="entry name" value="Cysteine proteinases"/>
    <property type="match status" value="1"/>
</dbReference>
<dbReference type="InterPro" id="IPR029071">
    <property type="entry name" value="Ubiquitin-like_domsf"/>
</dbReference>
<dbReference type="PANTHER" id="PTHR43982:SF1">
    <property type="entry name" value="UBIQUITIN CARBOXYL-TERMINAL HYDROLASE 14"/>
    <property type="match status" value="1"/>
</dbReference>
<dbReference type="Pfam" id="PF00443">
    <property type="entry name" value="UCH"/>
    <property type="match status" value="1"/>
</dbReference>
<feature type="region of interest" description="Disordered" evidence="8">
    <location>
        <begin position="367"/>
        <end position="391"/>
    </location>
</feature>
<dbReference type="SUPFAM" id="SSF54001">
    <property type="entry name" value="Cysteine proteinases"/>
    <property type="match status" value="1"/>
</dbReference>
<dbReference type="InterPro" id="IPR000626">
    <property type="entry name" value="Ubiquitin-like_dom"/>
</dbReference>
<dbReference type="GO" id="GO:0016579">
    <property type="term" value="P:protein deubiquitination"/>
    <property type="evidence" value="ECO:0007669"/>
    <property type="project" value="InterPro"/>
</dbReference>
<name>A0A1D2NLL2_ORCCI</name>
<dbReference type="Proteomes" id="UP000094527">
    <property type="component" value="Unassembled WGS sequence"/>
</dbReference>
<dbReference type="SUPFAM" id="SSF54236">
    <property type="entry name" value="Ubiquitin-like"/>
    <property type="match status" value="1"/>
</dbReference>
<dbReference type="AlphaFoldDB" id="A0A1D2NLL2"/>
<feature type="compositionally biased region" description="Basic and acidic residues" evidence="8">
    <location>
        <begin position="367"/>
        <end position="388"/>
    </location>
</feature>
<comment type="catalytic activity">
    <reaction evidence="1 7">
        <text>Thiol-dependent hydrolysis of ester, thioester, amide, peptide and isopeptide bonds formed by the C-terminal Gly of ubiquitin (a 76-residue protein attached to proteins as an intracellular targeting signal).</text>
        <dbReference type="EC" id="3.4.19.12"/>
    </reaction>
</comment>
<dbReference type="GO" id="GO:0070628">
    <property type="term" value="F:proteasome binding"/>
    <property type="evidence" value="ECO:0007669"/>
    <property type="project" value="TreeGrafter"/>
</dbReference>
<dbReference type="EC" id="3.4.19.12" evidence="7"/>
<dbReference type="GO" id="GO:0043161">
    <property type="term" value="P:proteasome-mediated ubiquitin-dependent protein catabolic process"/>
    <property type="evidence" value="ECO:0007669"/>
    <property type="project" value="InterPro"/>
</dbReference>
<comment type="similarity">
    <text evidence="2">Belongs to the peptidase C19 family. USP14/UBP6 subfamily.</text>
</comment>
<dbReference type="EMBL" id="LJIJ01000010">
    <property type="protein sequence ID" value="ODN06099.1"/>
    <property type="molecule type" value="Genomic_DNA"/>
</dbReference>
<dbReference type="Gene3D" id="3.10.20.90">
    <property type="entry name" value="Phosphatidylinositol 3-kinase Catalytic Subunit, Chain A, domain 1"/>
    <property type="match status" value="1"/>
</dbReference>
<dbReference type="PROSITE" id="PS00973">
    <property type="entry name" value="USP_2"/>
    <property type="match status" value="1"/>
</dbReference>
<feature type="domain" description="USP" evidence="9">
    <location>
        <begin position="105"/>
        <end position="470"/>
    </location>
</feature>
<dbReference type="InterPro" id="IPR044635">
    <property type="entry name" value="UBP14-like"/>
</dbReference>
<keyword evidence="3 7" id="KW-0645">Protease</keyword>
<dbReference type="InterPro" id="IPR018200">
    <property type="entry name" value="USP_CS"/>
</dbReference>
<evidence type="ECO:0000259" key="9">
    <source>
        <dbReference type="PROSITE" id="PS50235"/>
    </source>
</evidence>
<evidence type="ECO:0000313" key="11">
    <source>
        <dbReference type="Proteomes" id="UP000094527"/>
    </source>
</evidence>
<accession>A0A1D2NLL2</accession>
<keyword evidence="11" id="KW-1185">Reference proteome</keyword>
<reference evidence="10 11" key="1">
    <citation type="journal article" date="2016" name="Genome Biol. Evol.">
        <title>Gene Family Evolution Reflects Adaptation to Soil Environmental Stressors in the Genome of the Collembolan Orchesella cincta.</title>
        <authorList>
            <person name="Faddeeva-Vakhrusheva A."/>
            <person name="Derks M.F."/>
            <person name="Anvar S.Y."/>
            <person name="Agamennone V."/>
            <person name="Suring W."/>
            <person name="Smit S."/>
            <person name="van Straalen N.M."/>
            <person name="Roelofs D."/>
        </authorList>
    </citation>
    <scope>NUCLEOTIDE SEQUENCE [LARGE SCALE GENOMIC DNA]</scope>
    <source>
        <tissue evidence="10">Mixed pool</tissue>
    </source>
</reference>
<evidence type="ECO:0000256" key="8">
    <source>
        <dbReference type="SAM" id="MobiDB-lite"/>
    </source>
</evidence>
<dbReference type="SMART" id="SM00213">
    <property type="entry name" value="UBQ"/>
    <property type="match status" value="1"/>
</dbReference>